<protein>
    <submittedName>
        <fullName evidence="9">Outer membrane protein transport protein</fullName>
    </submittedName>
</protein>
<evidence type="ECO:0000256" key="5">
    <source>
        <dbReference type="ARBA" id="ARBA00022729"/>
    </source>
</evidence>
<evidence type="ECO:0000313" key="9">
    <source>
        <dbReference type="EMBL" id="MBM7035860.1"/>
    </source>
</evidence>
<evidence type="ECO:0000256" key="4">
    <source>
        <dbReference type="ARBA" id="ARBA00022692"/>
    </source>
</evidence>
<keyword evidence="7" id="KW-0998">Cell outer membrane</keyword>
<evidence type="ECO:0000256" key="1">
    <source>
        <dbReference type="ARBA" id="ARBA00004571"/>
    </source>
</evidence>
<evidence type="ECO:0000256" key="8">
    <source>
        <dbReference type="SAM" id="SignalP"/>
    </source>
</evidence>
<dbReference type="Proteomes" id="UP000809621">
    <property type="component" value="Unassembled WGS sequence"/>
</dbReference>
<evidence type="ECO:0000256" key="7">
    <source>
        <dbReference type="ARBA" id="ARBA00023237"/>
    </source>
</evidence>
<evidence type="ECO:0000256" key="3">
    <source>
        <dbReference type="ARBA" id="ARBA00022452"/>
    </source>
</evidence>
<reference evidence="9 10" key="1">
    <citation type="submission" date="2021-02" db="EMBL/GenBank/DDBJ databases">
        <authorList>
            <person name="Park J.-S."/>
        </authorList>
    </citation>
    <scope>NUCLEOTIDE SEQUENCE [LARGE SCALE GENOMIC DNA]</scope>
    <source>
        <strain evidence="9 10">188UL20-2</strain>
    </source>
</reference>
<dbReference type="Gene3D" id="2.40.160.60">
    <property type="entry name" value="Outer membrane protein transport protein (OMPP1/FadL/TodX)"/>
    <property type="match status" value="1"/>
</dbReference>
<name>A0ABS2HE38_9VIBR</name>
<evidence type="ECO:0000256" key="2">
    <source>
        <dbReference type="ARBA" id="ARBA00008163"/>
    </source>
</evidence>
<evidence type="ECO:0000313" key="10">
    <source>
        <dbReference type="Proteomes" id="UP000809621"/>
    </source>
</evidence>
<keyword evidence="3" id="KW-1134">Transmembrane beta strand</keyword>
<evidence type="ECO:0000256" key="6">
    <source>
        <dbReference type="ARBA" id="ARBA00023136"/>
    </source>
</evidence>
<dbReference type="PANTHER" id="PTHR35093:SF8">
    <property type="entry name" value="OUTER MEMBRANE PROTEIN NMB0088-RELATED"/>
    <property type="match status" value="1"/>
</dbReference>
<proteinExistence type="inferred from homology"/>
<comment type="similarity">
    <text evidence="2">Belongs to the OmpP1/FadL family.</text>
</comment>
<comment type="caution">
    <text evidence="9">The sequence shown here is derived from an EMBL/GenBank/DDBJ whole genome shotgun (WGS) entry which is preliminary data.</text>
</comment>
<keyword evidence="6" id="KW-0472">Membrane</keyword>
<organism evidence="9 10">
    <name type="scientific">Vibrio ulleungensis</name>
    <dbReference type="NCBI Taxonomy" id="2807619"/>
    <lineage>
        <taxon>Bacteria</taxon>
        <taxon>Pseudomonadati</taxon>
        <taxon>Pseudomonadota</taxon>
        <taxon>Gammaproteobacteria</taxon>
        <taxon>Vibrionales</taxon>
        <taxon>Vibrionaceae</taxon>
        <taxon>Vibrio</taxon>
    </lineage>
</organism>
<dbReference type="InterPro" id="IPR005017">
    <property type="entry name" value="OMPP1/FadL/TodX"/>
</dbReference>
<keyword evidence="4" id="KW-0812">Transmembrane</keyword>
<accession>A0ABS2HE38</accession>
<keyword evidence="5 8" id="KW-0732">Signal</keyword>
<feature type="signal peptide" evidence="8">
    <location>
        <begin position="1"/>
        <end position="22"/>
    </location>
</feature>
<dbReference type="EMBL" id="JAFEUM010000002">
    <property type="protein sequence ID" value="MBM7035860.1"/>
    <property type="molecule type" value="Genomic_DNA"/>
</dbReference>
<gene>
    <name evidence="9" type="ORF">JQC93_05515</name>
</gene>
<keyword evidence="10" id="KW-1185">Reference proteome</keyword>
<feature type="chain" id="PRO_5045958723" evidence="8">
    <location>
        <begin position="23"/>
        <end position="393"/>
    </location>
</feature>
<dbReference type="SUPFAM" id="SSF56935">
    <property type="entry name" value="Porins"/>
    <property type="match status" value="1"/>
</dbReference>
<sequence length="393" mass="42461">MKNNKKYLAVVIPLLISSNANASGFFLPEATYSNLGTAGAGDGVHTDSAAAMFTNPATMSGMGDRLFTGNLSVMDLEMKYSDTQDPSNPIGPNGDANAHEVMPTIGLYYVKQLSDTVHGGIALASQGGMAADYGSDWGAALALNDITLMTLQLNSSVSVQVSEKWSLGGGLQFSYASYEMNATGPSFEQGDDWAVGYNLGALYQHSERLKFGLSYRSAIEHEIDTTTLNSSVDATIGLEIPAIADISMAYSLNSDWDLLASVQWHNWSAWDTTPVSVAGGDASVIRGWEDVWHFALGTEYKLNRDWRLKAGISYETSPQDDPSKQNADLPVGEQWRYSVGASTKVNDYLIDFYYEYADLGSVEVDQSKGPSGNAGYAGYFDGRLHFIGMSVTY</sequence>
<dbReference type="RefSeq" id="WP_205157485.1">
    <property type="nucleotide sequence ID" value="NZ_JAFEUM010000002.1"/>
</dbReference>
<dbReference type="PANTHER" id="PTHR35093">
    <property type="entry name" value="OUTER MEMBRANE PROTEIN NMB0088-RELATED"/>
    <property type="match status" value="1"/>
</dbReference>
<comment type="subcellular location">
    <subcellularLocation>
        <location evidence="1">Cell outer membrane</location>
        <topology evidence="1">Multi-pass membrane protein</topology>
    </subcellularLocation>
</comment>
<dbReference type="Pfam" id="PF03349">
    <property type="entry name" value="Toluene_X"/>
    <property type="match status" value="1"/>
</dbReference>